<dbReference type="KEGG" id="pgri:PgNI_04663"/>
<feature type="chain" id="PRO_5028355583" description="Mid2 domain-containing protein" evidence="8">
    <location>
        <begin position="25"/>
        <end position="496"/>
    </location>
</feature>
<comment type="subcellular location">
    <subcellularLocation>
        <location evidence="1">Membrane</location>
        <topology evidence="1">Single-pass membrane protein</topology>
    </subcellularLocation>
</comment>
<accession>A0A6P8BA74</accession>
<keyword evidence="5" id="KW-0175">Coiled coil</keyword>
<feature type="coiled-coil region" evidence="5">
    <location>
        <begin position="469"/>
        <end position="496"/>
    </location>
</feature>
<proteinExistence type="predicted"/>
<feature type="transmembrane region" description="Helical" evidence="7">
    <location>
        <begin position="281"/>
        <end position="305"/>
    </location>
</feature>
<name>A0A6P8BA74_PYRGI</name>
<dbReference type="InterPro" id="IPR051694">
    <property type="entry name" value="Immunoregulatory_rcpt-like"/>
</dbReference>
<dbReference type="AlphaFoldDB" id="A0A6P8BA74"/>
<dbReference type="RefSeq" id="XP_030984083.1">
    <property type="nucleotide sequence ID" value="XM_031124707.1"/>
</dbReference>
<gene>
    <name evidence="10" type="ORF">PgNI_04663</name>
</gene>
<keyword evidence="3 7" id="KW-1133">Transmembrane helix</keyword>
<dbReference type="CDD" id="cd12087">
    <property type="entry name" value="TM_EGFR-like"/>
    <property type="match status" value="1"/>
</dbReference>
<dbReference type="PANTHER" id="PTHR15549">
    <property type="entry name" value="PAIRED IMMUNOGLOBULIN-LIKE TYPE 2 RECEPTOR"/>
    <property type="match status" value="1"/>
</dbReference>
<feature type="region of interest" description="Disordered" evidence="6">
    <location>
        <begin position="336"/>
        <end position="362"/>
    </location>
</feature>
<evidence type="ECO:0000313" key="10">
    <source>
        <dbReference type="RefSeq" id="XP_030984083.1"/>
    </source>
</evidence>
<dbReference type="GO" id="GO:0071944">
    <property type="term" value="C:cell periphery"/>
    <property type="evidence" value="ECO:0007669"/>
    <property type="project" value="UniProtKB-ARBA"/>
</dbReference>
<feature type="compositionally biased region" description="Low complexity" evidence="6">
    <location>
        <begin position="260"/>
        <end position="277"/>
    </location>
</feature>
<reference evidence="10" key="3">
    <citation type="submission" date="2025-08" db="UniProtKB">
        <authorList>
            <consortium name="RefSeq"/>
        </authorList>
    </citation>
    <scope>IDENTIFICATION</scope>
    <source>
        <strain evidence="10">NI907</strain>
    </source>
</reference>
<sequence length="496" mass="52012">MRLYSSSVLLLGATVLQYAELIVANTTTFDFDNALPKPQNGSTALFTVGDLKSVQPEAGLGVVFFSNERFRLRDVKLLQVPIGQQGTAPQTVARYPYESWEDIKMIIKTNSTTIEKPVPANTVVTIRLGPETASRMLANRPTATVTAQPAVDGTPVVYNQPAILYFELRYYPIPSSSSSIRRRQGDPSSDSGLSATTTKRFALTDMDRSDPKFASLVEWTNTNVPATDDPSTSDPSSGDDTSPPKDTQNPVPSPTVRPDGGANSEPASASSSSDGKLSTGAIAGIAVGAGLGFLLIAGSIAFCLLRRRRRNAEATHVRGYNGGGRSGDIIAEKEAANAAVSESGAHSPYSDDGRPHFQRDGELAGAGAGVSVATGTAGLMAAHHQDEQSAAADYAPYSDRPSNVSMADTAVGSASAIGTASSMPIEQPTPAAPGPASAVPVEVERVPVIGRSDTAMSGTYAHLVEDGMTAAEIARLEDEERQLDQAIERARGVTTK</sequence>
<protein>
    <recommendedName>
        <fullName evidence="11">Mid2 domain-containing protein</fullName>
    </recommendedName>
</protein>
<keyword evidence="8" id="KW-0732">Signal</keyword>
<evidence type="ECO:0000256" key="7">
    <source>
        <dbReference type="SAM" id="Phobius"/>
    </source>
</evidence>
<keyword evidence="4 7" id="KW-0472">Membrane</keyword>
<reference evidence="10" key="1">
    <citation type="journal article" date="2019" name="Mol. Biol. Evol.">
        <title>Blast fungal genomes show frequent chromosomal changes, gene gains and losses, and effector gene turnover.</title>
        <authorList>
            <person name="Gomez Luciano L.B."/>
            <person name="Jason Tsai I."/>
            <person name="Chuma I."/>
            <person name="Tosa Y."/>
            <person name="Chen Y.H."/>
            <person name="Li J.Y."/>
            <person name="Li M.Y."/>
            <person name="Jade Lu M.Y."/>
            <person name="Nakayashiki H."/>
            <person name="Li W.H."/>
        </authorList>
    </citation>
    <scope>NUCLEOTIDE SEQUENCE</scope>
    <source>
        <strain evidence="10">NI907</strain>
    </source>
</reference>
<feature type="compositionally biased region" description="Basic and acidic residues" evidence="6">
    <location>
        <begin position="349"/>
        <end position="362"/>
    </location>
</feature>
<evidence type="ECO:0000256" key="2">
    <source>
        <dbReference type="ARBA" id="ARBA00022692"/>
    </source>
</evidence>
<evidence type="ECO:0000256" key="4">
    <source>
        <dbReference type="ARBA" id="ARBA00023136"/>
    </source>
</evidence>
<keyword evidence="2 7" id="KW-0812">Transmembrane</keyword>
<dbReference type="GO" id="GO:0016020">
    <property type="term" value="C:membrane"/>
    <property type="evidence" value="ECO:0007669"/>
    <property type="project" value="UniProtKB-SubCell"/>
</dbReference>
<organism evidence="9 10">
    <name type="scientific">Pyricularia grisea</name>
    <name type="common">Crabgrass-specific blast fungus</name>
    <name type="synonym">Magnaporthe grisea</name>
    <dbReference type="NCBI Taxonomy" id="148305"/>
    <lineage>
        <taxon>Eukaryota</taxon>
        <taxon>Fungi</taxon>
        <taxon>Dikarya</taxon>
        <taxon>Ascomycota</taxon>
        <taxon>Pezizomycotina</taxon>
        <taxon>Sordariomycetes</taxon>
        <taxon>Sordariomycetidae</taxon>
        <taxon>Magnaporthales</taxon>
        <taxon>Pyriculariaceae</taxon>
        <taxon>Pyricularia</taxon>
    </lineage>
</organism>
<evidence type="ECO:0000256" key="1">
    <source>
        <dbReference type="ARBA" id="ARBA00004167"/>
    </source>
</evidence>
<feature type="region of interest" description="Disordered" evidence="6">
    <location>
        <begin position="220"/>
        <end position="277"/>
    </location>
</feature>
<dbReference type="Proteomes" id="UP000515153">
    <property type="component" value="Unplaced"/>
</dbReference>
<dbReference type="OrthoDB" id="5240751at2759"/>
<evidence type="ECO:0000256" key="6">
    <source>
        <dbReference type="SAM" id="MobiDB-lite"/>
    </source>
</evidence>
<evidence type="ECO:0000256" key="5">
    <source>
        <dbReference type="SAM" id="Coils"/>
    </source>
</evidence>
<reference evidence="10" key="2">
    <citation type="submission" date="2019-10" db="EMBL/GenBank/DDBJ databases">
        <authorList>
            <consortium name="NCBI Genome Project"/>
        </authorList>
    </citation>
    <scope>NUCLEOTIDE SEQUENCE</scope>
    <source>
        <strain evidence="10">NI907</strain>
    </source>
</reference>
<keyword evidence="9" id="KW-1185">Reference proteome</keyword>
<evidence type="ECO:0000313" key="9">
    <source>
        <dbReference type="Proteomes" id="UP000515153"/>
    </source>
</evidence>
<dbReference type="PANTHER" id="PTHR15549:SF26">
    <property type="entry name" value="AXIAL BUDDING PATTERN PROTEIN 2-RELATED"/>
    <property type="match status" value="1"/>
</dbReference>
<evidence type="ECO:0008006" key="11">
    <source>
        <dbReference type="Google" id="ProtNLM"/>
    </source>
</evidence>
<evidence type="ECO:0000256" key="3">
    <source>
        <dbReference type="ARBA" id="ARBA00022989"/>
    </source>
</evidence>
<evidence type="ECO:0000256" key="8">
    <source>
        <dbReference type="SAM" id="SignalP"/>
    </source>
</evidence>
<feature type="region of interest" description="Disordered" evidence="6">
    <location>
        <begin position="176"/>
        <end position="197"/>
    </location>
</feature>
<feature type="compositionally biased region" description="Low complexity" evidence="6">
    <location>
        <begin position="227"/>
        <end position="247"/>
    </location>
</feature>
<feature type="signal peptide" evidence="8">
    <location>
        <begin position="1"/>
        <end position="24"/>
    </location>
</feature>
<feature type="compositionally biased region" description="Polar residues" evidence="6">
    <location>
        <begin position="186"/>
        <end position="197"/>
    </location>
</feature>
<dbReference type="GeneID" id="41959616"/>